<protein>
    <submittedName>
        <fullName evidence="1">Uncharacterized protein</fullName>
    </submittedName>
</protein>
<dbReference type="GeneID" id="1459776"/>
<dbReference type="KEGG" id="sto:STK_17240"/>
<proteinExistence type="predicted"/>
<dbReference type="STRING" id="273063.STK_17240"/>
<evidence type="ECO:0000313" key="2">
    <source>
        <dbReference type="Proteomes" id="UP000001015"/>
    </source>
</evidence>
<name>Q96ZW2_SULTO</name>
<organism evidence="1 2">
    <name type="scientific">Sulfurisphaera tokodaii (strain DSM 16993 / JCM 10545 / NBRC 100140 / 7)</name>
    <name type="common">Sulfolobus tokodaii</name>
    <dbReference type="NCBI Taxonomy" id="273063"/>
    <lineage>
        <taxon>Archaea</taxon>
        <taxon>Thermoproteota</taxon>
        <taxon>Thermoprotei</taxon>
        <taxon>Sulfolobales</taxon>
        <taxon>Sulfolobaceae</taxon>
        <taxon>Sulfurisphaera</taxon>
    </lineage>
</organism>
<accession>Q96ZW2</accession>
<evidence type="ECO:0000313" key="1">
    <source>
        <dbReference type="EMBL" id="BAB66811.1"/>
    </source>
</evidence>
<dbReference type="EMBL" id="BA000023">
    <property type="protein sequence ID" value="BAB66811.1"/>
    <property type="molecule type" value="Genomic_DNA"/>
</dbReference>
<dbReference type="Proteomes" id="UP000001015">
    <property type="component" value="Chromosome"/>
</dbReference>
<dbReference type="RefSeq" id="WP_010979789.1">
    <property type="nucleotide sequence ID" value="NC_003106.2"/>
</dbReference>
<gene>
    <name evidence="1" type="primary">ST1724</name>
    <name evidence="1" type="ordered locus">STK_17240</name>
</gene>
<reference evidence="2" key="1">
    <citation type="journal article" date="2001" name="DNA Res.">
        <title>Complete genome sequence of an aerobic thermoacidophilic Crenarchaeon, Sulfolobus tokodaii strain7.</title>
        <authorList>
            <person name="Kawarabayasi Y."/>
            <person name="Hino Y."/>
            <person name="Horikawa H."/>
            <person name="Jin-no K."/>
            <person name="Takahashi M."/>
            <person name="Sekine M."/>
            <person name="Baba S."/>
            <person name="Ankai A."/>
            <person name="Kosugi H."/>
            <person name="Hosoyama A."/>
            <person name="Fukui S."/>
            <person name="Nagai Y."/>
            <person name="Nishijima K."/>
            <person name="Otsuka R."/>
            <person name="Nakazawa H."/>
            <person name="Takamiya M."/>
            <person name="Kato Y."/>
            <person name="Yoshizawa T."/>
            <person name="Tanaka T."/>
            <person name="Kudoh Y."/>
            <person name="Yamazaki J."/>
            <person name="Kushida N."/>
            <person name="Oguchi A."/>
            <person name="Aoki K."/>
            <person name="Masuda S."/>
            <person name="Yanagii M."/>
            <person name="Nishimura M."/>
            <person name="Yamagishi A."/>
            <person name="Oshima T."/>
            <person name="Kikuchi H."/>
        </authorList>
    </citation>
    <scope>NUCLEOTIDE SEQUENCE [LARGE SCALE GENOMIC DNA]</scope>
    <source>
        <strain evidence="2">DSM 16993 / JCM 10545 / NBRC 100140 / 7</strain>
    </source>
</reference>
<keyword evidence="2" id="KW-1185">Reference proteome</keyword>
<dbReference type="OrthoDB" id="44232at2157"/>
<dbReference type="AlphaFoldDB" id="Q96ZW2"/>
<dbReference type="PATRIC" id="fig|273063.9.peg.1966"/>
<sequence>MTTLLNISGTFGYNSTEGGSYQAVVYYIALSCFNGIYAPYIQPVIIILLTNNGEWAVAWGVQAIAPSGSVEYNENSIILYGSGHAVTLYCTFNLTIKANLNSQGEITSAWVYIENAKTGQVYFNQTVNLEYPILDKQVFFEVEDPLNDSKPVPFPIIPSSNYVFVNALASNSTWLFEAGLPFSDGTEFIMKPPHATAYVIPTFGPETQGVQYYW</sequence>